<evidence type="ECO:0000256" key="1">
    <source>
        <dbReference type="ARBA" id="ARBA00012519"/>
    </source>
</evidence>
<keyword evidence="2" id="KW-0808">Transferase</keyword>
<dbReference type="STRING" id="381751.SAMN05444391_0168"/>
<dbReference type="GO" id="GO:0005524">
    <property type="term" value="F:ATP binding"/>
    <property type="evidence" value="ECO:0007669"/>
    <property type="project" value="UniProtKB-KW"/>
</dbReference>
<keyword evidence="5" id="KW-0067">ATP-binding</keyword>
<dbReference type="SUPFAM" id="SSF52374">
    <property type="entry name" value="Nucleotidylyl transferase"/>
    <property type="match status" value="1"/>
</dbReference>
<keyword evidence="6" id="KW-0119">Carbohydrate metabolism</keyword>
<dbReference type="InterPro" id="IPR004821">
    <property type="entry name" value="Cyt_trans-like"/>
</dbReference>
<name>A0A1M6QBP6_9AQUI</name>
<evidence type="ECO:0000256" key="2">
    <source>
        <dbReference type="ARBA" id="ARBA00022679"/>
    </source>
</evidence>
<dbReference type="NCBIfam" id="TIGR00125">
    <property type="entry name" value="cyt_tran_rel"/>
    <property type="match status" value="1"/>
</dbReference>
<evidence type="ECO:0000256" key="4">
    <source>
        <dbReference type="ARBA" id="ARBA00022741"/>
    </source>
</evidence>
<dbReference type="PANTHER" id="PTHR43793">
    <property type="entry name" value="FAD SYNTHASE"/>
    <property type="match status" value="1"/>
</dbReference>
<dbReference type="InterPro" id="IPR011914">
    <property type="entry name" value="RfaE_dom_II"/>
</dbReference>
<evidence type="ECO:0000256" key="3">
    <source>
        <dbReference type="ARBA" id="ARBA00022695"/>
    </source>
</evidence>
<protein>
    <recommendedName>
        <fullName evidence="1">D-glycero-beta-D-manno-heptose 1-phosphate adenylyltransferase</fullName>
        <ecNumber evidence="1">2.7.7.70</ecNumber>
    </recommendedName>
</protein>
<dbReference type="Proteomes" id="UP000189810">
    <property type="component" value="Chromosome I"/>
</dbReference>
<organism evidence="9 10">
    <name type="scientific">Thermocrinis minervae</name>
    <dbReference type="NCBI Taxonomy" id="381751"/>
    <lineage>
        <taxon>Bacteria</taxon>
        <taxon>Pseudomonadati</taxon>
        <taxon>Aquificota</taxon>
        <taxon>Aquificia</taxon>
        <taxon>Aquificales</taxon>
        <taxon>Aquificaceae</taxon>
        <taxon>Thermocrinis</taxon>
    </lineage>
</organism>
<dbReference type="GO" id="GO:0016779">
    <property type="term" value="F:nucleotidyltransferase activity"/>
    <property type="evidence" value="ECO:0007669"/>
    <property type="project" value="UniProtKB-KW"/>
</dbReference>
<evidence type="ECO:0000256" key="7">
    <source>
        <dbReference type="ARBA" id="ARBA00047428"/>
    </source>
</evidence>
<feature type="domain" description="Cytidyltransferase-like" evidence="8">
    <location>
        <begin position="23"/>
        <end position="148"/>
    </location>
</feature>
<dbReference type="GO" id="GO:0016773">
    <property type="term" value="F:phosphotransferase activity, alcohol group as acceptor"/>
    <property type="evidence" value="ECO:0007669"/>
    <property type="project" value="InterPro"/>
</dbReference>
<dbReference type="Pfam" id="PF01467">
    <property type="entry name" value="CTP_transf_like"/>
    <property type="match status" value="1"/>
</dbReference>
<dbReference type="AlphaFoldDB" id="A0A1M6QBP6"/>
<dbReference type="OrthoDB" id="9802794at2"/>
<evidence type="ECO:0000259" key="8">
    <source>
        <dbReference type="Pfam" id="PF01467"/>
    </source>
</evidence>
<sequence>MILNLEDLLRILESERKGKVVVFTNGCFDILHAGHVSYLTKAKSFGDILIVAINSDESIRRIKGPKRPIIPQHMRAYVVNNLKPVDYVVIFEEDTPEKLIRAIRPDVLVKGEDWDIHNIVGADFVMSYGGRVERVPFEFDISTSKIIQTVLSRFCEG</sequence>
<dbReference type="NCBIfam" id="TIGR02199">
    <property type="entry name" value="rfaE_dom_II"/>
    <property type="match status" value="1"/>
</dbReference>
<dbReference type="EMBL" id="LT670846">
    <property type="protein sequence ID" value="SHK17575.1"/>
    <property type="molecule type" value="Genomic_DNA"/>
</dbReference>
<dbReference type="GO" id="GO:0005975">
    <property type="term" value="P:carbohydrate metabolic process"/>
    <property type="evidence" value="ECO:0007669"/>
    <property type="project" value="InterPro"/>
</dbReference>
<evidence type="ECO:0000256" key="6">
    <source>
        <dbReference type="ARBA" id="ARBA00023277"/>
    </source>
</evidence>
<keyword evidence="3" id="KW-0548">Nucleotidyltransferase</keyword>
<evidence type="ECO:0000313" key="10">
    <source>
        <dbReference type="Proteomes" id="UP000189810"/>
    </source>
</evidence>
<keyword evidence="4" id="KW-0547">Nucleotide-binding</keyword>
<gene>
    <name evidence="9" type="ORF">SAMN05444391_0168</name>
</gene>
<keyword evidence="10" id="KW-1185">Reference proteome</keyword>
<comment type="catalytic activity">
    <reaction evidence="7">
        <text>D-glycero-beta-D-manno-heptose 1-phosphate + ATP + H(+) = ADP-D-glycero-beta-D-manno-heptose + diphosphate</text>
        <dbReference type="Rhea" id="RHEA:27465"/>
        <dbReference type="ChEBI" id="CHEBI:15378"/>
        <dbReference type="ChEBI" id="CHEBI:30616"/>
        <dbReference type="ChEBI" id="CHEBI:33019"/>
        <dbReference type="ChEBI" id="CHEBI:59967"/>
        <dbReference type="ChEBI" id="CHEBI:61593"/>
        <dbReference type="EC" id="2.7.7.70"/>
    </reaction>
</comment>
<accession>A0A1M6QBP6</accession>
<dbReference type="EC" id="2.7.7.70" evidence="1"/>
<dbReference type="RefSeq" id="WP_079653366.1">
    <property type="nucleotide sequence ID" value="NZ_LT670846.1"/>
</dbReference>
<reference evidence="9 10" key="1">
    <citation type="submission" date="2016-11" db="EMBL/GenBank/DDBJ databases">
        <authorList>
            <person name="Jaros S."/>
            <person name="Januszkiewicz K."/>
            <person name="Wedrychowicz H."/>
        </authorList>
    </citation>
    <scope>NUCLEOTIDE SEQUENCE [LARGE SCALE GENOMIC DNA]</scope>
    <source>
        <strain evidence="9 10">DSM 19557</strain>
    </source>
</reference>
<dbReference type="PANTHER" id="PTHR43793:SF2">
    <property type="entry name" value="BIFUNCTIONAL PROTEIN HLDE"/>
    <property type="match status" value="1"/>
</dbReference>
<dbReference type="Gene3D" id="3.40.50.620">
    <property type="entry name" value="HUPs"/>
    <property type="match status" value="1"/>
</dbReference>
<evidence type="ECO:0000313" key="9">
    <source>
        <dbReference type="EMBL" id="SHK17575.1"/>
    </source>
</evidence>
<evidence type="ECO:0000256" key="5">
    <source>
        <dbReference type="ARBA" id="ARBA00022840"/>
    </source>
</evidence>
<dbReference type="InterPro" id="IPR014729">
    <property type="entry name" value="Rossmann-like_a/b/a_fold"/>
</dbReference>
<proteinExistence type="predicted"/>
<dbReference type="InterPro" id="IPR050385">
    <property type="entry name" value="Archaeal_FAD_synthase"/>
</dbReference>